<keyword evidence="4" id="KW-0375">Hydrogen ion transport</keyword>
<reference evidence="11" key="1">
    <citation type="submission" date="2023-06" db="EMBL/GenBank/DDBJ databases">
        <title>Reference genome for the Northern bat (Eptesicus nilssonii), a most northern bat species.</title>
        <authorList>
            <person name="Laine V.N."/>
            <person name="Pulliainen A.T."/>
            <person name="Lilley T.M."/>
        </authorList>
    </citation>
    <scope>NUCLEOTIDE SEQUENCE</scope>
    <source>
        <strain evidence="11">BLF_Eptnil</strain>
        <tissue evidence="11">Kidney</tissue>
    </source>
</reference>
<dbReference type="Pfam" id="PF00213">
    <property type="entry name" value="OSCP"/>
    <property type="match status" value="1"/>
</dbReference>
<dbReference type="InterPro" id="IPR026015">
    <property type="entry name" value="ATP_synth_OSCP/delta_N_sf"/>
</dbReference>
<dbReference type="GO" id="GO:0016020">
    <property type="term" value="C:membrane"/>
    <property type="evidence" value="ECO:0007669"/>
    <property type="project" value="UniProtKB-SubCell"/>
</dbReference>
<feature type="coiled-coil region" evidence="9">
    <location>
        <begin position="63"/>
        <end position="90"/>
    </location>
</feature>
<organism evidence="11 12">
    <name type="scientific">Cnephaeus nilssonii</name>
    <name type="common">Northern bat</name>
    <name type="synonym">Eptesicus nilssonii</name>
    <dbReference type="NCBI Taxonomy" id="3371016"/>
    <lineage>
        <taxon>Eukaryota</taxon>
        <taxon>Metazoa</taxon>
        <taxon>Chordata</taxon>
        <taxon>Craniata</taxon>
        <taxon>Vertebrata</taxon>
        <taxon>Euteleostomi</taxon>
        <taxon>Mammalia</taxon>
        <taxon>Eutheria</taxon>
        <taxon>Laurasiatheria</taxon>
        <taxon>Chiroptera</taxon>
        <taxon>Yangochiroptera</taxon>
        <taxon>Vespertilionidae</taxon>
        <taxon>Cnephaeus</taxon>
    </lineage>
</organism>
<evidence type="ECO:0000256" key="8">
    <source>
        <dbReference type="ARBA" id="ARBA00033369"/>
    </source>
</evidence>
<keyword evidence="7" id="KW-0066">ATP synthesis</keyword>
<feature type="region of interest" description="Disordered" evidence="10">
    <location>
        <begin position="19"/>
        <end position="43"/>
    </location>
</feature>
<evidence type="ECO:0000256" key="10">
    <source>
        <dbReference type="SAM" id="MobiDB-lite"/>
    </source>
</evidence>
<accession>A0AA40LX19</accession>
<sequence length="176" mass="18586">MKNDIAAIKNTMEGLKSRVEEAEDRISELEDKPPGGDRLPSSVGLSQQVYGIEVHYATTLYSAASKQNKLEQVEKELMRVAQILKESKMTKPQRAGAEAEAAEVLDRGSERDHGGMVEQVSGQCQAKAGASGGLIALLTVTSSSGGGEWGYRSAPSAPGSLSGGRALINRPTDGNQ</sequence>
<comment type="similarity">
    <text evidence="2">Belongs to the ATPase delta chain family.</text>
</comment>
<evidence type="ECO:0000256" key="2">
    <source>
        <dbReference type="ARBA" id="ARBA00007046"/>
    </source>
</evidence>
<evidence type="ECO:0000256" key="7">
    <source>
        <dbReference type="ARBA" id="ARBA00023310"/>
    </source>
</evidence>
<gene>
    <name evidence="11" type="ORF">QTO34_000542</name>
</gene>
<keyword evidence="12" id="KW-1185">Reference proteome</keyword>
<proteinExistence type="inferred from homology"/>
<keyword evidence="6" id="KW-0472">Membrane</keyword>
<name>A0AA40LX19_CNENI</name>
<evidence type="ECO:0000256" key="6">
    <source>
        <dbReference type="ARBA" id="ARBA00023136"/>
    </source>
</evidence>
<dbReference type="InterPro" id="IPR000711">
    <property type="entry name" value="ATPase_OSCP/dsu"/>
</dbReference>
<comment type="subcellular location">
    <subcellularLocation>
        <location evidence="1">Membrane</location>
    </subcellularLocation>
</comment>
<evidence type="ECO:0000256" key="1">
    <source>
        <dbReference type="ARBA" id="ARBA00004370"/>
    </source>
</evidence>
<evidence type="ECO:0000256" key="9">
    <source>
        <dbReference type="SAM" id="Coils"/>
    </source>
</evidence>
<feature type="region of interest" description="Disordered" evidence="10">
    <location>
        <begin position="146"/>
        <end position="176"/>
    </location>
</feature>
<dbReference type="AlphaFoldDB" id="A0AA40LX19"/>
<dbReference type="GO" id="GO:0046933">
    <property type="term" value="F:proton-transporting ATP synthase activity, rotational mechanism"/>
    <property type="evidence" value="ECO:0007669"/>
    <property type="project" value="InterPro"/>
</dbReference>
<dbReference type="Gene3D" id="1.10.520.20">
    <property type="entry name" value="N-terminal domain of the delta subunit of the F1F0-ATP synthase"/>
    <property type="match status" value="1"/>
</dbReference>
<feature type="compositionally biased region" description="Basic and acidic residues" evidence="10">
    <location>
        <begin position="19"/>
        <end position="35"/>
    </location>
</feature>
<dbReference type="EMBL" id="JAULJE010000001">
    <property type="protein sequence ID" value="KAK1346682.1"/>
    <property type="molecule type" value="Genomic_DNA"/>
</dbReference>
<evidence type="ECO:0000313" key="12">
    <source>
        <dbReference type="Proteomes" id="UP001177744"/>
    </source>
</evidence>
<comment type="caution">
    <text evidence="11">The sequence shown here is derived from an EMBL/GenBank/DDBJ whole genome shotgun (WGS) entry which is preliminary data.</text>
</comment>
<dbReference type="Proteomes" id="UP001177744">
    <property type="component" value="Unassembled WGS sequence"/>
</dbReference>
<evidence type="ECO:0000256" key="3">
    <source>
        <dbReference type="ARBA" id="ARBA00022448"/>
    </source>
</evidence>
<protein>
    <recommendedName>
        <fullName evidence="8">Oligomycin sensitivity conferral protein</fullName>
    </recommendedName>
</protein>
<evidence type="ECO:0000256" key="5">
    <source>
        <dbReference type="ARBA" id="ARBA00023065"/>
    </source>
</evidence>
<feature type="compositionally biased region" description="Low complexity" evidence="10">
    <location>
        <begin position="152"/>
        <end position="167"/>
    </location>
</feature>
<evidence type="ECO:0000256" key="4">
    <source>
        <dbReference type="ARBA" id="ARBA00022781"/>
    </source>
</evidence>
<keyword evidence="3" id="KW-0813">Transport</keyword>
<keyword evidence="5" id="KW-0406">Ion transport</keyword>
<dbReference type="SUPFAM" id="SSF47928">
    <property type="entry name" value="N-terminal domain of the delta subunit of the F1F0-ATP synthase"/>
    <property type="match status" value="1"/>
</dbReference>
<evidence type="ECO:0000313" key="11">
    <source>
        <dbReference type="EMBL" id="KAK1346682.1"/>
    </source>
</evidence>
<keyword evidence="9" id="KW-0175">Coiled coil</keyword>